<proteinExistence type="predicted"/>
<dbReference type="EMBL" id="CACTIH010000707">
    <property type="protein sequence ID" value="CAA2962039.1"/>
    <property type="molecule type" value="Genomic_DNA"/>
</dbReference>
<evidence type="ECO:0000256" key="2">
    <source>
        <dbReference type="SAM" id="MobiDB-lite"/>
    </source>
</evidence>
<evidence type="ECO:0000313" key="5">
    <source>
        <dbReference type="Proteomes" id="UP000594638"/>
    </source>
</evidence>
<protein>
    <submittedName>
        <fullName evidence="4">Glucan endo-1,3-beta-glucosidase 7</fullName>
    </submittedName>
</protein>
<dbReference type="OrthoDB" id="1928574at2759"/>
<sequence>DGSPLYDAGLFKSSQNPIPLSPSALARPAPAPRSAGLWCVPKPAGVSDAQLEEVINFFCNQGIDCSPIKSGGACFEPNTIASHAAYVLNLHYQFVGGNPWDCDYFQTATITAVNP</sequence>
<keyword evidence="1" id="KW-0732">Signal</keyword>
<dbReference type="Gene3D" id="1.20.58.1040">
    <property type="match status" value="1"/>
</dbReference>
<reference evidence="4 5" key="1">
    <citation type="submission" date="2019-12" db="EMBL/GenBank/DDBJ databases">
        <authorList>
            <person name="Alioto T."/>
            <person name="Alioto T."/>
            <person name="Gomez Garrido J."/>
        </authorList>
    </citation>
    <scope>NUCLEOTIDE SEQUENCE [LARGE SCALE GENOMIC DNA]</scope>
</reference>
<dbReference type="Proteomes" id="UP000594638">
    <property type="component" value="Unassembled WGS sequence"/>
</dbReference>
<accession>A0A8S0Q776</accession>
<dbReference type="InterPro" id="IPR012946">
    <property type="entry name" value="X8"/>
</dbReference>
<dbReference type="PANTHER" id="PTHR31044">
    <property type="entry name" value="BETA-1,3 GLUCANASE"/>
    <property type="match status" value="1"/>
</dbReference>
<gene>
    <name evidence="4" type="ORF">OLEA9_A023231</name>
</gene>
<feature type="non-terminal residue" evidence="4">
    <location>
        <position position="115"/>
    </location>
</feature>
<evidence type="ECO:0000313" key="4">
    <source>
        <dbReference type="EMBL" id="CAA2962039.1"/>
    </source>
</evidence>
<dbReference type="PANTHER" id="PTHR31044:SF121">
    <property type="entry name" value="X8 DOMAIN-CONTAINING PROTEIN"/>
    <property type="match status" value="1"/>
</dbReference>
<organism evidence="4 5">
    <name type="scientific">Olea europaea subsp. europaea</name>
    <dbReference type="NCBI Taxonomy" id="158383"/>
    <lineage>
        <taxon>Eukaryota</taxon>
        <taxon>Viridiplantae</taxon>
        <taxon>Streptophyta</taxon>
        <taxon>Embryophyta</taxon>
        <taxon>Tracheophyta</taxon>
        <taxon>Spermatophyta</taxon>
        <taxon>Magnoliopsida</taxon>
        <taxon>eudicotyledons</taxon>
        <taxon>Gunneridae</taxon>
        <taxon>Pentapetalae</taxon>
        <taxon>asterids</taxon>
        <taxon>lamiids</taxon>
        <taxon>Lamiales</taxon>
        <taxon>Oleaceae</taxon>
        <taxon>Oleeae</taxon>
        <taxon>Olea</taxon>
    </lineage>
</organism>
<dbReference type="Gramene" id="OE9A023231T1">
    <property type="protein sequence ID" value="OE9A023231C1"/>
    <property type="gene ID" value="OE9A023231"/>
</dbReference>
<dbReference type="AlphaFoldDB" id="A0A8S0Q776"/>
<dbReference type="SMART" id="SM00768">
    <property type="entry name" value="X8"/>
    <property type="match status" value="1"/>
</dbReference>
<dbReference type="InterPro" id="IPR044788">
    <property type="entry name" value="X8_dom_prot"/>
</dbReference>
<dbReference type="GO" id="GO:0009506">
    <property type="term" value="C:plasmodesma"/>
    <property type="evidence" value="ECO:0007669"/>
    <property type="project" value="UniProtKB-ARBA"/>
</dbReference>
<feature type="region of interest" description="Disordered" evidence="2">
    <location>
        <begin position="1"/>
        <end position="33"/>
    </location>
</feature>
<feature type="compositionally biased region" description="Low complexity" evidence="2">
    <location>
        <begin position="21"/>
        <end position="33"/>
    </location>
</feature>
<dbReference type="Pfam" id="PF07983">
    <property type="entry name" value="X8"/>
    <property type="match status" value="1"/>
</dbReference>
<keyword evidence="5" id="KW-1185">Reference proteome</keyword>
<feature type="domain" description="X8" evidence="3">
    <location>
        <begin position="37"/>
        <end position="115"/>
    </location>
</feature>
<evidence type="ECO:0000256" key="1">
    <source>
        <dbReference type="ARBA" id="ARBA00022729"/>
    </source>
</evidence>
<feature type="non-terminal residue" evidence="4">
    <location>
        <position position="1"/>
    </location>
</feature>
<evidence type="ECO:0000259" key="3">
    <source>
        <dbReference type="SMART" id="SM00768"/>
    </source>
</evidence>
<name>A0A8S0Q776_OLEEU</name>
<comment type="caution">
    <text evidence="4">The sequence shown here is derived from an EMBL/GenBank/DDBJ whole genome shotgun (WGS) entry which is preliminary data.</text>
</comment>